<keyword evidence="7" id="KW-1185">Reference proteome</keyword>
<evidence type="ECO:0000256" key="1">
    <source>
        <dbReference type="ARBA" id="ARBA00022692"/>
    </source>
</evidence>
<dbReference type="Pfam" id="PF07690">
    <property type="entry name" value="MFS_1"/>
    <property type="match status" value="1"/>
</dbReference>
<keyword evidence="1 4" id="KW-0812">Transmembrane</keyword>
<feature type="transmembrane region" description="Helical" evidence="4">
    <location>
        <begin position="315"/>
        <end position="336"/>
    </location>
</feature>
<feature type="transmembrane region" description="Helical" evidence="4">
    <location>
        <begin position="173"/>
        <end position="194"/>
    </location>
</feature>
<sequence>MQAHSLLSLDSKESKAYMPLIIACCIILMVTMGIRQTSGLFVAPLVVSTGLSISTISLAMAIGQFMWGAAQPVGGLLAERWGTRMVVALGLICLAMGMLAMPWVPAIGQVGVVATFGIFAAVGAGFASFSLLFGVAAQRVPIEKRGFASGLINAGSSMGQFVFAPLTTFLIGAFGWVTAAVSLGVIALSAMPLLGWISGQKTGHGVAGAAESNERVGFGHAWCSPNYKLLHLGFFTCGFHIAFLVTHLPGEVSVCGLPAKVAGTALAVIGLFNIIGSLVVGGLCQTRSMPRVLGWLYLLRAVAIALYVFSPKTEWTWYVFAAVLGMSWLATVPPTAGMVGRLFGSRNLATLFGMTMLSHQVGAFLGAYLGGVAVEYTHSYAWMWWADAVLALIAAVASFAVKIPTPKISE</sequence>
<dbReference type="RefSeq" id="WP_225972472.1">
    <property type="nucleotide sequence ID" value="NZ_CP031124.1"/>
</dbReference>
<proteinExistence type="predicted"/>
<dbReference type="AlphaFoldDB" id="A0A345DCE6"/>
<evidence type="ECO:0000313" key="6">
    <source>
        <dbReference type="EMBL" id="AXF86034.1"/>
    </source>
</evidence>
<keyword evidence="2 4" id="KW-1133">Transmembrane helix</keyword>
<feature type="transmembrane region" description="Helical" evidence="4">
    <location>
        <begin position="40"/>
        <end position="65"/>
    </location>
</feature>
<protein>
    <submittedName>
        <fullName evidence="6">Oxalate:formate antiporter</fullName>
    </submittedName>
</protein>
<reference evidence="7" key="1">
    <citation type="submission" date="2018-07" db="EMBL/GenBank/DDBJ databases">
        <authorList>
            <person name="Kim H."/>
        </authorList>
    </citation>
    <scope>NUCLEOTIDE SEQUENCE [LARGE SCALE GENOMIC DNA]</scope>
    <source>
        <strain evidence="7">F02</strain>
    </source>
</reference>
<evidence type="ECO:0000256" key="4">
    <source>
        <dbReference type="SAM" id="Phobius"/>
    </source>
</evidence>
<evidence type="ECO:0000256" key="2">
    <source>
        <dbReference type="ARBA" id="ARBA00022989"/>
    </source>
</evidence>
<dbReference type="InterPro" id="IPR020846">
    <property type="entry name" value="MFS_dom"/>
</dbReference>
<feature type="transmembrane region" description="Helical" evidence="4">
    <location>
        <begin position="348"/>
        <end position="370"/>
    </location>
</feature>
<feature type="transmembrane region" description="Helical" evidence="4">
    <location>
        <begin position="110"/>
        <end position="135"/>
    </location>
</feature>
<dbReference type="Proteomes" id="UP000252182">
    <property type="component" value="Chromosome"/>
</dbReference>
<evidence type="ECO:0000256" key="3">
    <source>
        <dbReference type="ARBA" id="ARBA00023136"/>
    </source>
</evidence>
<dbReference type="PANTHER" id="PTHR11360">
    <property type="entry name" value="MONOCARBOXYLATE TRANSPORTER"/>
    <property type="match status" value="1"/>
</dbReference>
<dbReference type="KEGG" id="hyf:DTO96_101775"/>
<feature type="domain" description="Major facilitator superfamily (MFS) profile" evidence="5">
    <location>
        <begin position="19"/>
        <end position="406"/>
    </location>
</feature>
<feature type="transmembrane region" description="Helical" evidence="4">
    <location>
        <begin position="261"/>
        <end position="280"/>
    </location>
</feature>
<dbReference type="InterPro" id="IPR050327">
    <property type="entry name" value="Proton-linked_MCT"/>
</dbReference>
<feature type="transmembrane region" description="Helical" evidence="4">
    <location>
        <begin position="16"/>
        <end position="34"/>
    </location>
</feature>
<dbReference type="PROSITE" id="PS50850">
    <property type="entry name" value="MFS"/>
    <property type="match status" value="1"/>
</dbReference>
<evidence type="ECO:0000313" key="7">
    <source>
        <dbReference type="Proteomes" id="UP000252182"/>
    </source>
</evidence>
<dbReference type="GO" id="GO:0022857">
    <property type="term" value="F:transmembrane transporter activity"/>
    <property type="evidence" value="ECO:0007669"/>
    <property type="project" value="InterPro"/>
</dbReference>
<evidence type="ECO:0000259" key="5">
    <source>
        <dbReference type="PROSITE" id="PS50850"/>
    </source>
</evidence>
<dbReference type="InterPro" id="IPR011701">
    <property type="entry name" value="MFS"/>
</dbReference>
<feature type="transmembrane region" description="Helical" evidence="4">
    <location>
        <begin position="292"/>
        <end position="309"/>
    </location>
</feature>
<accession>A0A345DCE6</accession>
<dbReference type="PANTHER" id="PTHR11360:SF284">
    <property type="entry name" value="EG:103B4.3 PROTEIN-RELATED"/>
    <property type="match status" value="1"/>
</dbReference>
<feature type="transmembrane region" description="Helical" evidence="4">
    <location>
        <begin position="382"/>
        <end position="401"/>
    </location>
</feature>
<organism evidence="6 7">
    <name type="scientific">Ephemeroptericola cinctiostellae</name>
    <dbReference type="NCBI Taxonomy" id="2268024"/>
    <lineage>
        <taxon>Bacteria</taxon>
        <taxon>Pseudomonadati</taxon>
        <taxon>Pseudomonadota</taxon>
        <taxon>Betaproteobacteria</taxon>
        <taxon>Burkholderiales</taxon>
        <taxon>Burkholderiaceae</taxon>
        <taxon>Ephemeroptericola</taxon>
    </lineage>
</organism>
<name>A0A345DCE6_9BURK</name>
<feature type="transmembrane region" description="Helical" evidence="4">
    <location>
        <begin position="229"/>
        <end position="249"/>
    </location>
</feature>
<dbReference type="CDD" id="cd17355">
    <property type="entry name" value="MFS_YcxA_like"/>
    <property type="match status" value="1"/>
</dbReference>
<keyword evidence="3 4" id="KW-0472">Membrane</keyword>
<dbReference type="EMBL" id="CP031124">
    <property type="protein sequence ID" value="AXF86034.1"/>
    <property type="molecule type" value="Genomic_DNA"/>
</dbReference>
<dbReference type="InterPro" id="IPR036259">
    <property type="entry name" value="MFS_trans_sf"/>
</dbReference>
<dbReference type="Gene3D" id="1.20.1250.20">
    <property type="entry name" value="MFS general substrate transporter like domains"/>
    <property type="match status" value="2"/>
</dbReference>
<dbReference type="SUPFAM" id="SSF103473">
    <property type="entry name" value="MFS general substrate transporter"/>
    <property type="match status" value="1"/>
</dbReference>
<gene>
    <name evidence="6" type="primary">oxlT</name>
    <name evidence="6" type="ORF">DTO96_101775</name>
</gene>
<feature type="transmembrane region" description="Helical" evidence="4">
    <location>
        <begin position="86"/>
        <end position="104"/>
    </location>
</feature>